<keyword evidence="6" id="KW-1185">Reference proteome</keyword>
<keyword evidence="1 5" id="KW-0689">Ribosomal protein</keyword>
<proteinExistence type="predicted"/>
<evidence type="ECO:0000313" key="5">
    <source>
        <dbReference type="EMBL" id="MDN3577260.1"/>
    </source>
</evidence>
<evidence type="ECO:0000256" key="3">
    <source>
        <dbReference type="SAM" id="Phobius"/>
    </source>
</evidence>
<reference evidence="5" key="2">
    <citation type="submission" date="2023-06" db="EMBL/GenBank/DDBJ databases">
        <authorList>
            <person name="Lucena T."/>
            <person name="Sun Q."/>
        </authorList>
    </citation>
    <scope>NUCLEOTIDE SEQUENCE</scope>
    <source>
        <strain evidence="5">CECT 7703</strain>
    </source>
</reference>
<keyword evidence="3" id="KW-0812">Transmembrane</keyword>
<dbReference type="InterPro" id="IPR000206">
    <property type="entry name" value="Ribosomal_bL12"/>
</dbReference>
<feature type="transmembrane region" description="Helical" evidence="3">
    <location>
        <begin position="130"/>
        <end position="149"/>
    </location>
</feature>
<dbReference type="Proteomes" id="UP001180081">
    <property type="component" value="Unassembled WGS sequence"/>
</dbReference>
<comment type="caution">
    <text evidence="5">The sequence shown here is derived from an EMBL/GenBank/DDBJ whole genome shotgun (WGS) entry which is preliminary data.</text>
</comment>
<dbReference type="Pfam" id="PF00542">
    <property type="entry name" value="Ribosomal_L12"/>
    <property type="match status" value="2"/>
</dbReference>
<name>A0ABT8B5H8_9NEIS</name>
<organism evidence="5 6">
    <name type="scientific">Chitinimonas viridis</name>
    <dbReference type="NCBI Taxonomy" id="664880"/>
    <lineage>
        <taxon>Bacteria</taxon>
        <taxon>Pseudomonadati</taxon>
        <taxon>Pseudomonadota</taxon>
        <taxon>Betaproteobacteria</taxon>
        <taxon>Neisseriales</taxon>
        <taxon>Chitinibacteraceae</taxon>
        <taxon>Chitinimonas</taxon>
    </lineage>
</organism>
<accession>A0ABT8B5H8</accession>
<dbReference type="InterPro" id="IPR013823">
    <property type="entry name" value="Ribosomal_bL12_C"/>
</dbReference>
<feature type="domain" description="Large ribosomal subunit protein bL12 C-terminal" evidence="4">
    <location>
        <begin position="22"/>
        <end position="45"/>
    </location>
</feature>
<evidence type="ECO:0000259" key="4">
    <source>
        <dbReference type="Pfam" id="PF00542"/>
    </source>
</evidence>
<evidence type="ECO:0000256" key="1">
    <source>
        <dbReference type="ARBA" id="ARBA00022980"/>
    </source>
</evidence>
<dbReference type="PANTHER" id="PTHR45987">
    <property type="entry name" value="39S RIBOSOMAL PROTEIN L12"/>
    <property type="match status" value="1"/>
</dbReference>
<evidence type="ECO:0000256" key="2">
    <source>
        <dbReference type="ARBA" id="ARBA00023274"/>
    </source>
</evidence>
<dbReference type="InterPro" id="IPR014719">
    <property type="entry name" value="Ribosomal_bL12_C/ClpS-like"/>
</dbReference>
<dbReference type="Gene3D" id="3.30.1390.10">
    <property type="match status" value="2"/>
</dbReference>
<dbReference type="GO" id="GO:0005840">
    <property type="term" value="C:ribosome"/>
    <property type="evidence" value="ECO:0007669"/>
    <property type="project" value="UniProtKB-KW"/>
</dbReference>
<keyword evidence="2" id="KW-0687">Ribonucleoprotein</keyword>
<keyword evidence="3" id="KW-0472">Membrane</keyword>
<feature type="domain" description="Large ribosomal subunit protein bL12 C-terminal" evidence="4">
    <location>
        <begin position="81"/>
        <end position="106"/>
    </location>
</feature>
<reference evidence="5" key="1">
    <citation type="journal article" date="2014" name="Int. J. Syst. Evol. Microbiol.">
        <title>Complete genome of a new Firmicutes species belonging to the dominant human colonic microbiota ('Ruminococcus bicirculans') reveals two chromosomes and a selective capacity to utilize plant glucans.</title>
        <authorList>
            <consortium name="NISC Comparative Sequencing Program"/>
            <person name="Wegmann U."/>
            <person name="Louis P."/>
            <person name="Goesmann A."/>
            <person name="Henrissat B."/>
            <person name="Duncan S.H."/>
            <person name="Flint H.J."/>
        </authorList>
    </citation>
    <scope>NUCLEOTIDE SEQUENCE</scope>
    <source>
        <strain evidence="5">CECT 7703</strain>
    </source>
</reference>
<protein>
    <submittedName>
        <fullName evidence="5">Ribosomal protein L7/L12</fullName>
    </submittedName>
</protein>
<dbReference type="RefSeq" id="WP_290332724.1">
    <property type="nucleotide sequence ID" value="NZ_JAUFPU010000008.1"/>
</dbReference>
<keyword evidence="3" id="KW-1133">Transmembrane helix</keyword>
<dbReference type="EMBL" id="JAUFPU010000008">
    <property type="protein sequence ID" value="MDN3577260.1"/>
    <property type="molecule type" value="Genomic_DNA"/>
</dbReference>
<evidence type="ECO:0000313" key="6">
    <source>
        <dbReference type="Proteomes" id="UP001180081"/>
    </source>
</evidence>
<gene>
    <name evidence="5" type="ORF">QWZ03_10820</name>
</gene>
<dbReference type="SUPFAM" id="SSF54736">
    <property type="entry name" value="ClpS-like"/>
    <property type="match status" value="1"/>
</dbReference>
<sequence length="155" mass="16087">MPTGHTTLSPQAISAIQNGNLLEAIKIVRGDTGLGLKEAKELVEQYRSGKPLVGSLQPGSPTPQFGDQLSPAALAALSQGNIIEAIKQVRAETGLGLKDAKDLVERHQSGKAPASSKPRLGSGQVAESRFGAGFWLAVILGGALLYLWFSGSLSG</sequence>
<dbReference type="PANTHER" id="PTHR45987:SF4">
    <property type="entry name" value="LARGE RIBOSOMAL SUBUNIT PROTEIN BL12M"/>
    <property type="match status" value="1"/>
</dbReference>